<dbReference type="KEGG" id="ptv:AA957_29090"/>
<dbReference type="Proteomes" id="UP000036608">
    <property type="component" value="Chromosome"/>
</dbReference>
<dbReference type="InterPro" id="IPR050263">
    <property type="entry name" value="Bact_Fimbrial_Adh_Pro"/>
</dbReference>
<organism evidence="5 6">
    <name type="scientific">Pseudomonas trivialis</name>
    <dbReference type="NCBI Taxonomy" id="200450"/>
    <lineage>
        <taxon>Bacteria</taxon>
        <taxon>Pseudomonadati</taxon>
        <taxon>Pseudomonadota</taxon>
        <taxon>Gammaproteobacteria</taxon>
        <taxon>Pseudomonadales</taxon>
        <taxon>Pseudomonadaceae</taxon>
        <taxon>Pseudomonas</taxon>
    </lineage>
</organism>
<proteinExistence type="inferred from homology"/>
<evidence type="ECO:0000256" key="3">
    <source>
        <dbReference type="ARBA" id="ARBA00023263"/>
    </source>
</evidence>
<dbReference type="PANTHER" id="PTHR33420:SF14">
    <property type="entry name" value="TYPE 1 FIMBRIN D-MANNOSE SPECIFIC ADHESIN"/>
    <property type="match status" value="1"/>
</dbReference>
<accession>A0A0H5AKK4</accession>
<gene>
    <name evidence="5" type="ORF">AA957_29090</name>
</gene>
<dbReference type="Gene3D" id="2.60.40.1090">
    <property type="entry name" value="Fimbrial-type adhesion domain"/>
    <property type="match status" value="1"/>
</dbReference>
<dbReference type="InterPro" id="IPR008966">
    <property type="entry name" value="Adhesion_dom_sf"/>
</dbReference>
<dbReference type="Pfam" id="PF00419">
    <property type="entry name" value="Fimbrial"/>
    <property type="match status" value="1"/>
</dbReference>
<comment type="similarity">
    <text evidence="2">Belongs to the fimbrial protein family.</text>
</comment>
<evidence type="ECO:0000256" key="1">
    <source>
        <dbReference type="ARBA" id="ARBA00004561"/>
    </source>
</evidence>
<comment type="subcellular location">
    <subcellularLocation>
        <location evidence="1">Fimbrium</location>
    </subcellularLocation>
</comment>
<dbReference type="PATRIC" id="fig|200450.3.peg.5984"/>
<evidence type="ECO:0000313" key="5">
    <source>
        <dbReference type="EMBL" id="AKS10280.1"/>
    </source>
</evidence>
<keyword evidence="3" id="KW-0281">Fimbrium</keyword>
<dbReference type="GO" id="GO:0009289">
    <property type="term" value="C:pilus"/>
    <property type="evidence" value="ECO:0007669"/>
    <property type="project" value="UniProtKB-SubCell"/>
</dbReference>
<evidence type="ECO:0000259" key="4">
    <source>
        <dbReference type="Pfam" id="PF00419"/>
    </source>
</evidence>
<reference evidence="6" key="2">
    <citation type="submission" date="2015-05" db="EMBL/GenBank/DDBJ databases">
        <authorList>
            <person name="Swarnkar M.K."/>
            <person name="Vyas P."/>
            <person name="Rahi P."/>
            <person name="Thakur R."/>
            <person name="Thakur N."/>
            <person name="Singh A.K."/>
            <person name="Gulati A."/>
        </authorList>
    </citation>
    <scope>NUCLEOTIDE SEQUENCE [LARGE SCALE GENOMIC DNA]</scope>
    <source>
        <strain evidence="6">745</strain>
    </source>
</reference>
<dbReference type="AlphaFoldDB" id="A0A0H5AKK4"/>
<evidence type="ECO:0000313" key="6">
    <source>
        <dbReference type="Proteomes" id="UP000036608"/>
    </source>
</evidence>
<dbReference type="SUPFAM" id="SSF49401">
    <property type="entry name" value="Bacterial adhesins"/>
    <property type="match status" value="1"/>
</dbReference>
<evidence type="ECO:0000256" key="2">
    <source>
        <dbReference type="ARBA" id="ARBA00006671"/>
    </source>
</evidence>
<dbReference type="InterPro" id="IPR000259">
    <property type="entry name" value="Adhesion_dom_fimbrial"/>
</dbReference>
<sequence length="134" mass="13976">MHLGDVSARQFGGVNSVAGSTTQTITLECNGGNGAALDVLVTLTDQTNPSNRSDRLTLTPASTASGVALQLLHGTQLLSYGEDSDRIGNPNQWSAGSADNGLFQITLTARYIQTSGFIRPGTANGLATFTLSYR</sequence>
<dbReference type="GO" id="GO:0043709">
    <property type="term" value="P:cell adhesion involved in single-species biofilm formation"/>
    <property type="evidence" value="ECO:0007669"/>
    <property type="project" value="TreeGrafter"/>
</dbReference>
<reference evidence="5 6" key="1">
    <citation type="journal article" date="2015" name="Genome Announc.">
        <title>Complete Genome Sequence of the Rhizobacterium Pseudomonas trivialis Strain IHBB745 with Multiple Plant Growth-Promoting Activities and Tolerance to Desiccation and Alkalinity.</title>
        <authorList>
            <person name="Gulati A."/>
            <person name="Swarnkar M.K."/>
            <person name="Vyas P."/>
            <person name="Rahi P."/>
            <person name="Thakur R."/>
            <person name="Thakur N."/>
            <person name="Singh A.K."/>
        </authorList>
    </citation>
    <scope>NUCLEOTIDE SEQUENCE [LARGE SCALE GENOMIC DNA]</scope>
    <source>
        <strain evidence="6">745</strain>
    </source>
</reference>
<dbReference type="InterPro" id="IPR036937">
    <property type="entry name" value="Adhesion_dom_fimbrial_sf"/>
</dbReference>
<dbReference type="PANTHER" id="PTHR33420">
    <property type="entry name" value="FIMBRIAL SUBUNIT ELFA-RELATED"/>
    <property type="match status" value="1"/>
</dbReference>
<dbReference type="EMBL" id="CP011507">
    <property type="protein sequence ID" value="AKS10280.1"/>
    <property type="molecule type" value="Genomic_DNA"/>
</dbReference>
<protein>
    <recommendedName>
        <fullName evidence="4">Fimbrial-type adhesion domain-containing protein</fullName>
    </recommendedName>
</protein>
<feature type="domain" description="Fimbrial-type adhesion" evidence="4">
    <location>
        <begin position="3"/>
        <end position="133"/>
    </location>
</feature>
<name>A0A0H5AKK4_9PSED</name>